<dbReference type="InterPro" id="IPR040256">
    <property type="entry name" value="At4g02000-like"/>
</dbReference>
<feature type="non-terminal residue" evidence="1">
    <location>
        <position position="1"/>
    </location>
</feature>
<dbReference type="PANTHER" id="PTHR31286">
    <property type="entry name" value="GLYCINE-RICH CELL WALL STRUCTURAL PROTEIN 1.8-LIKE"/>
    <property type="match status" value="1"/>
</dbReference>
<keyword evidence="2" id="KW-1185">Reference proteome</keyword>
<protein>
    <submittedName>
        <fullName evidence="1">Uncharacterized protein</fullName>
    </submittedName>
</protein>
<accession>A0A371GIC1</accession>
<gene>
    <name evidence="1" type="ORF">CR513_27862</name>
</gene>
<dbReference type="EMBL" id="QJKJ01005438">
    <property type="protein sequence ID" value="RDX90292.1"/>
    <property type="molecule type" value="Genomic_DNA"/>
</dbReference>
<dbReference type="OrthoDB" id="1001863at2759"/>
<reference evidence="1" key="1">
    <citation type="submission" date="2018-05" db="EMBL/GenBank/DDBJ databases">
        <title>Draft genome of Mucuna pruriens seed.</title>
        <authorList>
            <person name="Nnadi N.E."/>
            <person name="Vos R."/>
            <person name="Hasami M.H."/>
            <person name="Devisetty U.K."/>
            <person name="Aguiy J.C."/>
        </authorList>
    </citation>
    <scope>NUCLEOTIDE SEQUENCE [LARGE SCALE GENOMIC DNA]</scope>
    <source>
        <strain evidence="1">JCA_2017</strain>
    </source>
</reference>
<name>A0A371GIC1_MUCPR</name>
<dbReference type="Proteomes" id="UP000257109">
    <property type="component" value="Unassembled WGS sequence"/>
</dbReference>
<organism evidence="1 2">
    <name type="scientific">Mucuna pruriens</name>
    <name type="common">Velvet bean</name>
    <name type="synonym">Dolichos pruriens</name>
    <dbReference type="NCBI Taxonomy" id="157652"/>
    <lineage>
        <taxon>Eukaryota</taxon>
        <taxon>Viridiplantae</taxon>
        <taxon>Streptophyta</taxon>
        <taxon>Embryophyta</taxon>
        <taxon>Tracheophyta</taxon>
        <taxon>Spermatophyta</taxon>
        <taxon>Magnoliopsida</taxon>
        <taxon>eudicotyledons</taxon>
        <taxon>Gunneridae</taxon>
        <taxon>Pentapetalae</taxon>
        <taxon>rosids</taxon>
        <taxon>fabids</taxon>
        <taxon>Fabales</taxon>
        <taxon>Fabaceae</taxon>
        <taxon>Papilionoideae</taxon>
        <taxon>50 kb inversion clade</taxon>
        <taxon>NPAAA clade</taxon>
        <taxon>indigoferoid/millettioid clade</taxon>
        <taxon>Phaseoleae</taxon>
        <taxon>Mucuna</taxon>
    </lineage>
</organism>
<dbReference type="AlphaFoldDB" id="A0A371GIC1"/>
<comment type="caution">
    <text evidence="1">The sequence shown here is derived from an EMBL/GenBank/DDBJ whole genome shotgun (WGS) entry which is preliminary data.</text>
</comment>
<evidence type="ECO:0000313" key="2">
    <source>
        <dbReference type="Proteomes" id="UP000257109"/>
    </source>
</evidence>
<dbReference type="PANTHER" id="PTHR31286:SF99">
    <property type="entry name" value="DUF4283 DOMAIN-CONTAINING PROTEIN"/>
    <property type="match status" value="1"/>
</dbReference>
<sequence length="135" mass="15135">MELHHEAFLRRAGSLLGTIVKIDKLTSIYTRGKFARIYVEIDLQKPLVPKIEVEEQEVSGDGEVVKVRIDSGALIDLMMVLEDGSITLVWAHVSSLVTIINDRAIKEGNAVIIQEEILNPPDFGPWMIEKKGKKK</sequence>
<evidence type="ECO:0000313" key="1">
    <source>
        <dbReference type="EMBL" id="RDX90292.1"/>
    </source>
</evidence>
<proteinExistence type="predicted"/>